<comment type="caution">
    <text evidence="3">The sequence shown here is derived from an EMBL/GenBank/DDBJ whole genome shotgun (WGS) entry which is preliminary data.</text>
</comment>
<keyword evidence="4" id="KW-1185">Reference proteome</keyword>
<keyword evidence="2" id="KW-0732">Signal</keyword>
<gene>
    <name evidence="3" type="ORF">ACFFIX_26125</name>
</gene>
<evidence type="ECO:0000256" key="1">
    <source>
        <dbReference type="SAM" id="MobiDB-lite"/>
    </source>
</evidence>
<organism evidence="3 4">
    <name type="scientific">Metabacillus herbersteinensis</name>
    <dbReference type="NCBI Taxonomy" id="283816"/>
    <lineage>
        <taxon>Bacteria</taxon>
        <taxon>Bacillati</taxon>
        <taxon>Bacillota</taxon>
        <taxon>Bacilli</taxon>
        <taxon>Bacillales</taxon>
        <taxon>Bacillaceae</taxon>
        <taxon>Metabacillus</taxon>
    </lineage>
</organism>
<accession>A0ABV6GM71</accession>
<protein>
    <recommendedName>
        <fullName evidence="5">Lipoprotein</fullName>
    </recommendedName>
</protein>
<evidence type="ECO:0000256" key="2">
    <source>
        <dbReference type="SAM" id="SignalP"/>
    </source>
</evidence>
<evidence type="ECO:0000313" key="4">
    <source>
        <dbReference type="Proteomes" id="UP001589854"/>
    </source>
</evidence>
<sequence length="128" mass="13959">MRLLGLVLVLALALTACNQTDTTKNQIKDNNTNTTNVSNETNRGQAIGKEYGGKGTGYGQVKKIEPGQATPPIAVAPQTLLQKVDAYSMKHLGVHTTSVELIKSDSNGVGIEYKIVFDNWNRGWDLWN</sequence>
<name>A0ABV6GM71_9BACI</name>
<feature type="chain" id="PRO_5045336774" description="Lipoprotein" evidence="2">
    <location>
        <begin position="19"/>
        <end position="128"/>
    </location>
</feature>
<evidence type="ECO:0008006" key="5">
    <source>
        <dbReference type="Google" id="ProtNLM"/>
    </source>
</evidence>
<feature type="region of interest" description="Disordered" evidence="1">
    <location>
        <begin position="23"/>
        <end position="63"/>
    </location>
</feature>
<evidence type="ECO:0000313" key="3">
    <source>
        <dbReference type="EMBL" id="MFC0274792.1"/>
    </source>
</evidence>
<dbReference type="RefSeq" id="WP_378939391.1">
    <property type="nucleotide sequence ID" value="NZ_JBHLVO010000046.1"/>
</dbReference>
<feature type="compositionally biased region" description="Low complexity" evidence="1">
    <location>
        <begin position="30"/>
        <end position="42"/>
    </location>
</feature>
<dbReference type="PROSITE" id="PS51257">
    <property type="entry name" value="PROKAR_LIPOPROTEIN"/>
    <property type="match status" value="1"/>
</dbReference>
<dbReference type="Proteomes" id="UP001589854">
    <property type="component" value="Unassembled WGS sequence"/>
</dbReference>
<feature type="signal peptide" evidence="2">
    <location>
        <begin position="1"/>
        <end position="18"/>
    </location>
</feature>
<proteinExistence type="predicted"/>
<reference evidence="3 4" key="1">
    <citation type="submission" date="2024-09" db="EMBL/GenBank/DDBJ databases">
        <authorList>
            <person name="Sun Q."/>
            <person name="Mori K."/>
        </authorList>
    </citation>
    <scope>NUCLEOTIDE SEQUENCE [LARGE SCALE GENOMIC DNA]</scope>
    <source>
        <strain evidence="3 4">CCM 7228</strain>
    </source>
</reference>
<dbReference type="EMBL" id="JBHLVO010000046">
    <property type="protein sequence ID" value="MFC0274792.1"/>
    <property type="molecule type" value="Genomic_DNA"/>
</dbReference>